<name>A0A0B6YJX0_9EUPU</name>
<evidence type="ECO:0008006" key="4">
    <source>
        <dbReference type="Google" id="ProtNLM"/>
    </source>
</evidence>
<feature type="region of interest" description="Disordered" evidence="2">
    <location>
        <begin position="1"/>
        <end position="23"/>
    </location>
</feature>
<keyword evidence="1" id="KW-0175">Coiled coil</keyword>
<dbReference type="AlphaFoldDB" id="A0A0B6YJX0"/>
<dbReference type="SUPFAM" id="SSF47769">
    <property type="entry name" value="SAM/Pointed domain"/>
    <property type="match status" value="1"/>
</dbReference>
<protein>
    <recommendedName>
        <fullName evidence="4">SAM domain-containing protein</fullName>
    </recommendedName>
</protein>
<gene>
    <name evidence="3" type="primary">ORF27813</name>
</gene>
<accession>A0A0B6YJX0</accession>
<feature type="region of interest" description="Disordered" evidence="2">
    <location>
        <begin position="96"/>
        <end position="121"/>
    </location>
</feature>
<dbReference type="InterPro" id="IPR013761">
    <property type="entry name" value="SAM/pointed_sf"/>
</dbReference>
<evidence type="ECO:0000256" key="1">
    <source>
        <dbReference type="SAM" id="Coils"/>
    </source>
</evidence>
<feature type="non-terminal residue" evidence="3">
    <location>
        <position position="188"/>
    </location>
</feature>
<feature type="non-terminal residue" evidence="3">
    <location>
        <position position="1"/>
    </location>
</feature>
<dbReference type="EMBL" id="HACG01009643">
    <property type="protein sequence ID" value="CEK56508.1"/>
    <property type="molecule type" value="Transcribed_RNA"/>
</dbReference>
<evidence type="ECO:0000313" key="3">
    <source>
        <dbReference type="EMBL" id="CEK56508.1"/>
    </source>
</evidence>
<dbReference type="Gene3D" id="1.10.150.50">
    <property type="entry name" value="Transcription Factor, Ets-1"/>
    <property type="match status" value="1"/>
</dbReference>
<sequence>VLSPELGANLAGEGRGDEEVVTSGVSSANSLRAQAYRKQASQELETQVSQIQEENLRLLQELLEAQKQYQTLLHQSLQEKKMSLLQLRVILTGEGSLESSRETSPSPQERVQSGSTKDSTDFSRYDQKLVSWLKTLSFDNDTIQTVCEEEYKLSDLLELVTWQDIRQLTIRGGHRCRLWRAVLDHRTK</sequence>
<reference evidence="3" key="1">
    <citation type="submission" date="2014-12" db="EMBL/GenBank/DDBJ databases">
        <title>Insight into the proteome of Arion vulgaris.</title>
        <authorList>
            <person name="Aradska J."/>
            <person name="Bulat T."/>
            <person name="Smidak R."/>
            <person name="Sarate P."/>
            <person name="Gangsoo J."/>
            <person name="Sialana F."/>
            <person name="Bilban M."/>
            <person name="Lubec G."/>
        </authorList>
    </citation>
    <scope>NUCLEOTIDE SEQUENCE</scope>
    <source>
        <tissue evidence="3">Skin</tissue>
    </source>
</reference>
<evidence type="ECO:0000256" key="2">
    <source>
        <dbReference type="SAM" id="MobiDB-lite"/>
    </source>
</evidence>
<feature type="coiled-coil region" evidence="1">
    <location>
        <begin position="37"/>
        <end position="75"/>
    </location>
</feature>
<proteinExistence type="predicted"/>
<organism evidence="3">
    <name type="scientific">Arion vulgaris</name>
    <dbReference type="NCBI Taxonomy" id="1028688"/>
    <lineage>
        <taxon>Eukaryota</taxon>
        <taxon>Metazoa</taxon>
        <taxon>Spiralia</taxon>
        <taxon>Lophotrochozoa</taxon>
        <taxon>Mollusca</taxon>
        <taxon>Gastropoda</taxon>
        <taxon>Heterobranchia</taxon>
        <taxon>Euthyneura</taxon>
        <taxon>Panpulmonata</taxon>
        <taxon>Eupulmonata</taxon>
        <taxon>Stylommatophora</taxon>
        <taxon>Helicina</taxon>
        <taxon>Arionoidea</taxon>
        <taxon>Arionidae</taxon>
        <taxon>Arion</taxon>
    </lineage>
</organism>
<feature type="compositionally biased region" description="Polar residues" evidence="2">
    <location>
        <begin position="102"/>
        <end position="117"/>
    </location>
</feature>